<gene>
    <name evidence="2" type="ORF">EVG20_g11380</name>
</gene>
<dbReference type="AlphaFoldDB" id="A0A4Y9XKZ3"/>
<accession>A0A4Y9XKZ3</accession>
<evidence type="ECO:0000313" key="3">
    <source>
        <dbReference type="Proteomes" id="UP000298327"/>
    </source>
</evidence>
<feature type="region of interest" description="Disordered" evidence="1">
    <location>
        <begin position="1"/>
        <end position="28"/>
    </location>
</feature>
<dbReference type="OrthoDB" id="4499271at2759"/>
<dbReference type="Proteomes" id="UP000298327">
    <property type="component" value="Unassembled WGS sequence"/>
</dbReference>
<reference evidence="2 3" key="1">
    <citation type="submission" date="2019-02" db="EMBL/GenBank/DDBJ databases">
        <title>Genome sequencing of the rare red list fungi Dentipellis fragilis.</title>
        <authorList>
            <person name="Buettner E."/>
            <person name="Kellner H."/>
        </authorList>
    </citation>
    <scope>NUCLEOTIDE SEQUENCE [LARGE SCALE GENOMIC DNA]</scope>
    <source>
        <strain evidence="2 3">DSM 105465</strain>
    </source>
</reference>
<evidence type="ECO:0000313" key="2">
    <source>
        <dbReference type="EMBL" id="TFY50695.1"/>
    </source>
</evidence>
<name>A0A4Y9XKZ3_9AGAM</name>
<keyword evidence="3" id="KW-1185">Reference proteome</keyword>
<evidence type="ECO:0000256" key="1">
    <source>
        <dbReference type="SAM" id="MobiDB-lite"/>
    </source>
</evidence>
<protein>
    <submittedName>
        <fullName evidence="2">Uncharacterized protein</fullName>
    </submittedName>
</protein>
<proteinExistence type="predicted"/>
<comment type="caution">
    <text evidence="2">The sequence shown here is derived from an EMBL/GenBank/DDBJ whole genome shotgun (WGS) entry which is preliminary data.</text>
</comment>
<organism evidence="2 3">
    <name type="scientific">Dentipellis fragilis</name>
    <dbReference type="NCBI Taxonomy" id="205917"/>
    <lineage>
        <taxon>Eukaryota</taxon>
        <taxon>Fungi</taxon>
        <taxon>Dikarya</taxon>
        <taxon>Basidiomycota</taxon>
        <taxon>Agaricomycotina</taxon>
        <taxon>Agaricomycetes</taxon>
        <taxon>Russulales</taxon>
        <taxon>Hericiaceae</taxon>
        <taxon>Dentipellis</taxon>
    </lineage>
</organism>
<dbReference type="EMBL" id="SEOQ01001733">
    <property type="protein sequence ID" value="TFY50695.1"/>
    <property type="molecule type" value="Genomic_DNA"/>
</dbReference>
<sequence length="250" mass="28605">MASTLNQAEALNPKVPLDSHEDDNGTSGQYTLDNCDDCHPLMIALARIFDNIGVSSAYVYLAGYAAYIPDQRTCLQDLSFVFPDNEVEKARRVLSQRPDRFVQRPCQSDRSNSAGWEFVCADPNREERRCHYPELGPMEVALPEVHYVYYGYCLRYLAIPAMCEQSLFITARDWHADCAKWFCYAGYAVDYIDDDRTGPSRDSILGETLRTLLVEKDFMIIEKLRTRMFPECSRCASGEQWWTDAILDGN</sequence>